<dbReference type="AlphaFoldDB" id="A0A0E9UXB2"/>
<evidence type="ECO:0000313" key="1">
    <source>
        <dbReference type="EMBL" id="JAH70381.1"/>
    </source>
</evidence>
<accession>A0A0E9UXB2</accession>
<protein>
    <submittedName>
        <fullName evidence="1">Uncharacterized protein</fullName>
    </submittedName>
</protein>
<sequence length="50" mass="5252">MNKAIVKIPPLRCVQQEPLVIGSSENCAEAAKLVQVGELQVSLVAFAGCV</sequence>
<dbReference type="EMBL" id="GBXM01038196">
    <property type="protein sequence ID" value="JAH70381.1"/>
    <property type="molecule type" value="Transcribed_RNA"/>
</dbReference>
<reference evidence="1" key="1">
    <citation type="submission" date="2014-11" db="EMBL/GenBank/DDBJ databases">
        <authorList>
            <person name="Amaro Gonzalez C."/>
        </authorList>
    </citation>
    <scope>NUCLEOTIDE SEQUENCE</scope>
</reference>
<proteinExistence type="predicted"/>
<name>A0A0E9UXB2_ANGAN</name>
<organism evidence="1">
    <name type="scientific">Anguilla anguilla</name>
    <name type="common">European freshwater eel</name>
    <name type="synonym">Muraena anguilla</name>
    <dbReference type="NCBI Taxonomy" id="7936"/>
    <lineage>
        <taxon>Eukaryota</taxon>
        <taxon>Metazoa</taxon>
        <taxon>Chordata</taxon>
        <taxon>Craniata</taxon>
        <taxon>Vertebrata</taxon>
        <taxon>Euteleostomi</taxon>
        <taxon>Actinopterygii</taxon>
        <taxon>Neopterygii</taxon>
        <taxon>Teleostei</taxon>
        <taxon>Anguilliformes</taxon>
        <taxon>Anguillidae</taxon>
        <taxon>Anguilla</taxon>
    </lineage>
</organism>
<reference evidence="1" key="2">
    <citation type="journal article" date="2015" name="Fish Shellfish Immunol.">
        <title>Early steps in the European eel (Anguilla anguilla)-Vibrio vulnificus interaction in the gills: Role of the RtxA13 toxin.</title>
        <authorList>
            <person name="Callol A."/>
            <person name="Pajuelo D."/>
            <person name="Ebbesson L."/>
            <person name="Teles M."/>
            <person name="MacKenzie S."/>
            <person name="Amaro C."/>
        </authorList>
    </citation>
    <scope>NUCLEOTIDE SEQUENCE</scope>
</reference>